<gene>
    <name evidence="1" type="ORF">HD596_009128</name>
</gene>
<protein>
    <submittedName>
        <fullName evidence="1">Uncharacterized protein</fullName>
    </submittedName>
</protein>
<evidence type="ECO:0000313" key="2">
    <source>
        <dbReference type="Proteomes" id="UP000579153"/>
    </source>
</evidence>
<dbReference type="Proteomes" id="UP000579153">
    <property type="component" value="Unassembled WGS sequence"/>
</dbReference>
<name>A0A7W9GEK4_9ACTN</name>
<sequence length="87" mass="9555">MLADLRDADPDLLLATGYIDDDLNDLADAIAGTDGSDRAEALPDPGDADEDVRPEVWGIIVTCDNEEEQTRLLERLADEGWQLRALM</sequence>
<accession>A0A7W9GEK4</accession>
<organism evidence="1 2">
    <name type="scientific">Nonomuraea jabiensis</name>
    <dbReference type="NCBI Taxonomy" id="882448"/>
    <lineage>
        <taxon>Bacteria</taxon>
        <taxon>Bacillati</taxon>
        <taxon>Actinomycetota</taxon>
        <taxon>Actinomycetes</taxon>
        <taxon>Streptosporangiales</taxon>
        <taxon>Streptosporangiaceae</taxon>
        <taxon>Nonomuraea</taxon>
    </lineage>
</organism>
<keyword evidence="2" id="KW-1185">Reference proteome</keyword>
<reference evidence="1 2" key="1">
    <citation type="submission" date="2020-08" db="EMBL/GenBank/DDBJ databases">
        <title>Sequencing the genomes of 1000 actinobacteria strains.</title>
        <authorList>
            <person name="Klenk H.-P."/>
        </authorList>
    </citation>
    <scope>NUCLEOTIDE SEQUENCE [LARGE SCALE GENOMIC DNA]</scope>
    <source>
        <strain evidence="1 2">DSM 45507</strain>
    </source>
</reference>
<dbReference type="AlphaFoldDB" id="A0A7W9GEK4"/>
<dbReference type="EMBL" id="JACHMB010000001">
    <property type="protein sequence ID" value="MBB5782372.1"/>
    <property type="molecule type" value="Genomic_DNA"/>
</dbReference>
<proteinExistence type="predicted"/>
<evidence type="ECO:0000313" key="1">
    <source>
        <dbReference type="EMBL" id="MBB5782372.1"/>
    </source>
</evidence>
<dbReference type="RefSeq" id="WP_185075478.1">
    <property type="nucleotide sequence ID" value="NZ_JACHMB010000001.1"/>
</dbReference>
<comment type="caution">
    <text evidence="1">The sequence shown here is derived from an EMBL/GenBank/DDBJ whole genome shotgun (WGS) entry which is preliminary data.</text>
</comment>